<evidence type="ECO:0000256" key="3">
    <source>
        <dbReference type="ARBA" id="ARBA00022840"/>
    </source>
</evidence>
<dbReference type="PRINTS" id="PR00301">
    <property type="entry name" value="HEATSHOCK70"/>
</dbReference>
<dbReference type="Gene3D" id="3.30.420.40">
    <property type="match status" value="2"/>
</dbReference>
<sequence length="463" mass="50950">MSCLGTHDVSILTLDGGIFEVKATGGDTHLGGSDIDNLIVEWLCEDIQKRMKKDVRENARALKRLNIAAEKAKKTLSSSTTTTIEVESLLDGVDYNTTLTRAKFEQLADKVFTRTLEPLDRLLKDAKMSKGDIHEIVLVGGTTRIPRVQELLSNYFNGKQLNKSLNPDEAVAYGAAVQASILTGQGNSKTNELLLLDVAPLSLGIETAGGVMTKIIERNTTIPTKKSQTFSTYADNQPGVDIKIYEGERGFTKDNNLLGSFHLDGIPPMPRGQPQIEVSFDVDANGIMNITAEEKSTKKTSNITITNDKGRLSKEQIEEMIKKAEEFKDEDNKLKEKIEAKNGLENYLYNLKNSMVKRDDSPAILEEVKAELDPIIEEGIKWLEDNNKEDTDVYKEKQKELEAKVNPLMQKLYSQAGGIPGMPPGMMPTGAGDDTGDGEDDDIPEPTGGSRTTNTIPEVDQLD</sequence>
<dbReference type="SUPFAM" id="SSF100920">
    <property type="entry name" value="Heat shock protein 70kD (HSP70), peptide-binding domain"/>
    <property type="match status" value="1"/>
</dbReference>
<dbReference type="AlphaFoldDB" id="A0A6C0LA92"/>
<evidence type="ECO:0000313" key="5">
    <source>
        <dbReference type="EMBL" id="QHU27220.1"/>
    </source>
</evidence>
<comment type="similarity">
    <text evidence="1">Belongs to the heat shock protein 70 family.</text>
</comment>
<name>A0A6C0LA92_9ZZZZ</name>
<dbReference type="InterPro" id="IPR018181">
    <property type="entry name" value="Heat_shock_70_CS"/>
</dbReference>
<dbReference type="SUPFAM" id="SSF100934">
    <property type="entry name" value="Heat shock protein 70kD (HSP70), C-terminal subdomain"/>
    <property type="match status" value="1"/>
</dbReference>
<dbReference type="FunFam" id="3.90.640.10:FF:000010">
    <property type="entry name" value="heat shock 70 kDa protein 14"/>
    <property type="match status" value="1"/>
</dbReference>
<proteinExistence type="inferred from homology"/>
<dbReference type="InterPro" id="IPR013126">
    <property type="entry name" value="Hsp_70_fam"/>
</dbReference>
<dbReference type="PROSITE" id="PS01036">
    <property type="entry name" value="HSP70_3"/>
    <property type="match status" value="1"/>
</dbReference>
<dbReference type="PANTHER" id="PTHR19375">
    <property type="entry name" value="HEAT SHOCK PROTEIN 70KDA"/>
    <property type="match status" value="1"/>
</dbReference>
<organism evidence="5">
    <name type="scientific">viral metagenome</name>
    <dbReference type="NCBI Taxonomy" id="1070528"/>
    <lineage>
        <taxon>unclassified sequences</taxon>
        <taxon>metagenomes</taxon>
        <taxon>organismal metagenomes</taxon>
    </lineage>
</organism>
<dbReference type="Pfam" id="PF00012">
    <property type="entry name" value="HSP70"/>
    <property type="match status" value="1"/>
</dbReference>
<dbReference type="Gene3D" id="3.90.640.10">
    <property type="entry name" value="Actin, Chain A, domain 4"/>
    <property type="match status" value="1"/>
</dbReference>
<dbReference type="SUPFAM" id="SSF53067">
    <property type="entry name" value="Actin-like ATPase domain"/>
    <property type="match status" value="1"/>
</dbReference>
<dbReference type="InterPro" id="IPR029048">
    <property type="entry name" value="HSP70_C_sf"/>
</dbReference>
<dbReference type="Gene3D" id="1.20.1270.10">
    <property type="match status" value="1"/>
</dbReference>
<evidence type="ECO:0008006" key="6">
    <source>
        <dbReference type="Google" id="ProtNLM"/>
    </source>
</evidence>
<dbReference type="Gene3D" id="2.60.34.10">
    <property type="entry name" value="Substrate Binding Domain Of DNAk, Chain A, domain 1"/>
    <property type="match status" value="1"/>
</dbReference>
<evidence type="ECO:0000256" key="4">
    <source>
        <dbReference type="SAM" id="MobiDB-lite"/>
    </source>
</evidence>
<feature type="compositionally biased region" description="Acidic residues" evidence="4">
    <location>
        <begin position="434"/>
        <end position="444"/>
    </location>
</feature>
<dbReference type="InterPro" id="IPR029047">
    <property type="entry name" value="HSP70_peptide-bd_sf"/>
</dbReference>
<keyword evidence="3" id="KW-0067">ATP-binding</keyword>
<dbReference type="EMBL" id="MN740452">
    <property type="protein sequence ID" value="QHU27220.1"/>
    <property type="molecule type" value="Genomic_DNA"/>
</dbReference>
<dbReference type="InterPro" id="IPR043129">
    <property type="entry name" value="ATPase_NBD"/>
</dbReference>
<dbReference type="GO" id="GO:0005524">
    <property type="term" value="F:ATP binding"/>
    <property type="evidence" value="ECO:0007669"/>
    <property type="project" value="UniProtKB-KW"/>
</dbReference>
<accession>A0A6C0LA92</accession>
<dbReference type="GO" id="GO:0140662">
    <property type="term" value="F:ATP-dependent protein folding chaperone"/>
    <property type="evidence" value="ECO:0007669"/>
    <property type="project" value="InterPro"/>
</dbReference>
<dbReference type="FunFam" id="2.60.34.10:FF:000002">
    <property type="entry name" value="Heat shock 70 kDa"/>
    <property type="match status" value="1"/>
</dbReference>
<reference evidence="5" key="1">
    <citation type="journal article" date="2020" name="Nature">
        <title>Giant virus diversity and host interactions through global metagenomics.</title>
        <authorList>
            <person name="Schulz F."/>
            <person name="Roux S."/>
            <person name="Paez-Espino D."/>
            <person name="Jungbluth S."/>
            <person name="Walsh D.A."/>
            <person name="Denef V.J."/>
            <person name="McMahon K.D."/>
            <person name="Konstantinidis K.T."/>
            <person name="Eloe-Fadrosh E.A."/>
            <person name="Kyrpides N.C."/>
            <person name="Woyke T."/>
        </authorList>
    </citation>
    <scope>NUCLEOTIDE SEQUENCE</scope>
    <source>
        <strain evidence="5">GVMAG-M-3300027763-16</strain>
    </source>
</reference>
<keyword evidence="2" id="KW-0547">Nucleotide-binding</keyword>
<protein>
    <recommendedName>
        <fullName evidence="6">Chaperone</fullName>
    </recommendedName>
</protein>
<feature type="region of interest" description="Disordered" evidence="4">
    <location>
        <begin position="414"/>
        <end position="463"/>
    </location>
</feature>
<evidence type="ECO:0000256" key="1">
    <source>
        <dbReference type="ARBA" id="ARBA00007381"/>
    </source>
</evidence>
<evidence type="ECO:0000256" key="2">
    <source>
        <dbReference type="ARBA" id="ARBA00022741"/>
    </source>
</evidence>